<comment type="subcellular location">
    <subcellularLocation>
        <location evidence="1">Membrane</location>
        <topology evidence="1">Multi-pass membrane protein</topology>
    </subcellularLocation>
</comment>
<evidence type="ECO:0000313" key="7">
    <source>
        <dbReference type="Proteomes" id="UP000634004"/>
    </source>
</evidence>
<evidence type="ECO:0000256" key="2">
    <source>
        <dbReference type="ARBA" id="ARBA00022692"/>
    </source>
</evidence>
<dbReference type="RefSeq" id="WP_189499594.1">
    <property type="nucleotide sequence ID" value="NZ_BMZH01000020.1"/>
</dbReference>
<accession>A0A8J3CS79</accession>
<dbReference type="PANTHER" id="PTHR36974:SF1">
    <property type="entry name" value="DOXX FAMILY MEMBRANE PROTEIN"/>
    <property type="match status" value="1"/>
</dbReference>
<evidence type="ECO:0000256" key="1">
    <source>
        <dbReference type="ARBA" id="ARBA00004141"/>
    </source>
</evidence>
<reference evidence="6" key="1">
    <citation type="journal article" date="2014" name="Int. J. Syst. Evol. Microbiol.">
        <title>Complete genome sequence of Corynebacterium casei LMG S-19264T (=DSM 44701T), isolated from a smear-ripened cheese.</title>
        <authorList>
            <consortium name="US DOE Joint Genome Institute (JGI-PGF)"/>
            <person name="Walter F."/>
            <person name="Albersmeier A."/>
            <person name="Kalinowski J."/>
            <person name="Ruckert C."/>
        </authorList>
    </citation>
    <scope>NUCLEOTIDE SEQUENCE</scope>
    <source>
        <strain evidence="6">KCTC 32513</strain>
    </source>
</reference>
<gene>
    <name evidence="6" type="ORF">GCM10009069_28840</name>
</gene>
<sequence length="125" mass="13585">MVKTLLCWLLAVFFLLAGIAHFTQTASFAAIVPPVLPFKHLIVQVTGAMELAFAVGLVVPSWRRVTGLALSAFLLAVLPANIHMAIVGMPLGEMSSPIALWFRVFLQFPLIVLVLWACGSLRRTA</sequence>
<feature type="transmembrane region" description="Helical" evidence="5">
    <location>
        <begin position="98"/>
        <end position="118"/>
    </location>
</feature>
<name>A0A8J3CS79_9PROT</name>
<dbReference type="Pfam" id="PF13564">
    <property type="entry name" value="DoxX_2"/>
    <property type="match status" value="1"/>
</dbReference>
<evidence type="ECO:0000313" key="6">
    <source>
        <dbReference type="EMBL" id="GHB04464.1"/>
    </source>
</evidence>
<proteinExistence type="predicted"/>
<dbReference type="InterPro" id="IPR032808">
    <property type="entry name" value="DoxX"/>
</dbReference>
<dbReference type="AlphaFoldDB" id="A0A8J3CS79"/>
<dbReference type="EMBL" id="BMZH01000020">
    <property type="protein sequence ID" value="GHB04464.1"/>
    <property type="molecule type" value="Genomic_DNA"/>
</dbReference>
<dbReference type="PANTHER" id="PTHR36974">
    <property type="entry name" value="MEMBRANE PROTEIN-RELATED"/>
    <property type="match status" value="1"/>
</dbReference>
<comment type="caution">
    <text evidence="6">The sequence shown here is derived from an EMBL/GenBank/DDBJ whole genome shotgun (WGS) entry which is preliminary data.</text>
</comment>
<dbReference type="GO" id="GO:0016020">
    <property type="term" value="C:membrane"/>
    <property type="evidence" value="ECO:0007669"/>
    <property type="project" value="UniProtKB-SubCell"/>
</dbReference>
<feature type="transmembrane region" description="Helical" evidence="5">
    <location>
        <begin position="39"/>
        <end position="59"/>
    </location>
</feature>
<organism evidence="6 7">
    <name type="scientific">Algimonas arctica</name>
    <dbReference type="NCBI Taxonomy" id="1479486"/>
    <lineage>
        <taxon>Bacteria</taxon>
        <taxon>Pseudomonadati</taxon>
        <taxon>Pseudomonadota</taxon>
        <taxon>Alphaproteobacteria</taxon>
        <taxon>Maricaulales</taxon>
        <taxon>Robiginitomaculaceae</taxon>
        <taxon>Algimonas</taxon>
    </lineage>
</organism>
<keyword evidence="2 5" id="KW-0812">Transmembrane</keyword>
<protein>
    <submittedName>
        <fullName evidence="6">Membrane protein</fullName>
    </submittedName>
</protein>
<evidence type="ECO:0000256" key="5">
    <source>
        <dbReference type="SAM" id="Phobius"/>
    </source>
</evidence>
<dbReference type="Proteomes" id="UP000634004">
    <property type="component" value="Unassembled WGS sequence"/>
</dbReference>
<reference evidence="6" key="2">
    <citation type="submission" date="2020-09" db="EMBL/GenBank/DDBJ databases">
        <authorList>
            <person name="Sun Q."/>
            <person name="Kim S."/>
        </authorList>
    </citation>
    <scope>NUCLEOTIDE SEQUENCE</scope>
    <source>
        <strain evidence="6">KCTC 32513</strain>
    </source>
</reference>
<feature type="transmembrane region" description="Helical" evidence="5">
    <location>
        <begin position="66"/>
        <end position="86"/>
    </location>
</feature>
<evidence type="ECO:0000256" key="4">
    <source>
        <dbReference type="ARBA" id="ARBA00023136"/>
    </source>
</evidence>
<keyword evidence="4 5" id="KW-0472">Membrane</keyword>
<evidence type="ECO:0000256" key="3">
    <source>
        <dbReference type="ARBA" id="ARBA00022989"/>
    </source>
</evidence>
<keyword evidence="7" id="KW-1185">Reference proteome</keyword>
<keyword evidence="3 5" id="KW-1133">Transmembrane helix</keyword>